<evidence type="ECO:0008006" key="4">
    <source>
        <dbReference type="Google" id="ProtNLM"/>
    </source>
</evidence>
<keyword evidence="3" id="KW-1185">Reference proteome</keyword>
<protein>
    <recommendedName>
        <fullName evidence="4">rRNA-processing protein FYV7</fullName>
    </recommendedName>
</protein>
<dbReference type="PANTHER" id="PTHR41805:SF1">
    <property type="entry name" value="RRNA-PROCESSING PROTEIN FYV7"/>
    <property type="match status" value="1"/>
</dbReference>
<accession>A0A9P9E1D8</accession>
<evidence type="ECO:0000313" key="2">
    <source>
        <dbReference type="EMBL" id="KAH7128231.1"/>
    </source>
</evidence>
<proteinExistence type="predicted"/>
<feature type="compositionally biased region" description="Basic and acidic residues" evidence="1">
    <location>
        <begin position="187"/>
        <end position="197"/>
    </location>
</feature>
<feature type="compositionally biased region" description="Acidic residues" evidence="1">
    <location>
        <begin position="72"/>
        <end position="86"/>
    </location>
</feature>
<organism evidence="2 3">
    <name type="scientific">Dendryphion nanum</name>
    <dbReference type="NCBI Taxonomy" id="256645"/>
    <lineage>
        <taxon>Eukaryota</taxon>
        <taxon>Fungi</taxon>
        <taxon>Dikarya</taxon>
        <taxon>Ascomycota</taxon>
        <taxon>Pezizomycotina</taxon>
        <taxon>Dothideomycetes</taxon>
        <taxon>Pleosporomycetidae</taxon>
        <taxon>Pleosporales</taxon>
        <taxon>Torulaceae</taxon>
        <taxon>Dendryphion</taxon>
    </lineage>
</organism>
<name>A0A9P9E1D8_9PLEO</name>
<feature type="region of interest" description="Disordered" evidence="1">
    <location>
        <begin position="1"/>
        <end position="198"/>
    </location>
</feature>
<feature type="compositionally biased region" description="Basic and acidic residues" evidence="1">
    <location>
        <begin position="41"/>
        <end position="62"/>
    </location>
</feature>
<gene>
    <name evidence="2" type="ORF">B0J11DRAFT_265052</name>
</gene>
<evidence type="ECO:0000313" key="3">
    <source>
        <dbReference type="Proteomes" id="UP000700596"/>
    </source>
</evidence>
<dbReference type="OrthoDB" id="2135053at2759"/>
<dbReference type="Proteomes" id="UP000700596">
    <property type="component" value="Unassembled WGS sequence"/>
</dbReference>
<comment type="caution">
    <text evidence="2">The sequence shown here is derived from an EMBL/GenBank/DDBJ whole genome shotgun (WGS) entry which is preliminary data.</text>
</comment>
<feature type="compositionally biased region" description="Basic and acidic residues" evidence="1">
    <location>
        <begin position="1"/>
        <end position="10"/>
    </location>
</feature>
<feature type="compositionally biased region" description="Basic and acidic residues" evidence="1">
    <location>
        <begin position="90"/>
        <end position="110"/>
    </location>
</feature>
<dbReference type="EMBL" id="JAGMWT010000005">
    <property type="protein sequence ID" value="KAH7128231.1"/>
    <property type="molecule type" value="Genomic_DNA"/>
</dbReference>
<evidence type="ECO:0000256" key="1">
    <source>
        <dbReference type="SAM" id="MobiDB-lite"/>
    </source>
</evidence>
<reference evidence="2" key="1">
    <citation type="journal article" date="2021" name="Nat. Commun.">
        <title>Genetic determinants of endophytism in the Arabidopsis root mycobiome.</title>
        <authorList>
            <person name="Mesny F."/>
            <person name="Miyauchi S."/>
            <person name="Thiergart T."/>
            <person name="Pickel B."/>
            <person name="Atanasova L."/>
            <person name="Karlsson M."/>
            <person name="Huettel B."/>
            <person name="Barry K.W."/>
            <person name="Haridas S."/>
            <person name="Chen C."/>
            <person name="Bauer D."/>
            <person name="Andreopoulos W."/>
            <person name="Pangilinan J."/>
            <person name="LaButti K."/>
            <person name="Riley R."/>
            <person name="Lipzen A."/>
            <person name="Clum A."/>
            <person name="Drula E."/>
            <person name="Henrissat B."/>
            <person name="Kohler A."/>
            <person name="Grigoriev I.V."/>
            <person name="Martin F.M."/>
            <person name="Hacquard S."/>
        </authorList>
    </citation>
    <scope>NUCLEOTIDE SEQUENCE</scope>
    <source>
        <strain evidence="2">MPI-CAGE-CH-0243</strain>
    </source>
</reference>
<feature type="compositionally biased region" description="Basic and acidic residues" evidence="1">
    <location>
        <begin position="139"/>
        <end position="178"/>
    </location>
</feature>
<sequence>MSSKRPREGDSTAPVKKQRKGFSVGPANLPDGTYKRKVQKIKKDLIHKAKLKKEYAKLKAREPTVSYKSVYDQEDDREGAPEETEQPVESTEHLPEPTTDPHPDRLRLLERPPTPEPDATSGHARNQDRRQRRPRPQAYKREEELAQKRKEEVEARQRAREEAEQQRRIKLAERDRFRKTMAKARGKGPDGKRKLGKESTVLLEKVKRLTGRV</sequence>
<dbReference type="AlphaFoldDB" id="A0A9P9E1D8"/>
<dbReference type="PANTHER" id="PTHR41805">
    <property type="entry name" value="EXPRESSED PROTEIN"/>
    <property type="match status" value="1"/>
</dbReference>